<dbReference type="GO" id="GO:0006364">
    <property type="term" value="P:rRNA processing"/>
    <property type="evidence" value="ECO:0007669"/>
    <property type="project" value="UniProtKB-KW"/>
</dbReference>
<dbReference type="SUPFAM" id="SSF88697">
    <property type="entry name" value="PUA domain-like"/>
    <property type="match status" value="1"/>
</dbReference>
<dbReference type="Pfam" id="PF10672">
    <property type="entry name" value="Methyltrans_SAM"/>
    <property type="match status" value="1"/>
</dbReference>
<keyword evidence="6" id="KW-0949">S-adenosyl-L-methionine</keyword>
<comment type="subcellular location">
    <subcellularLocation>
        <location evidence="1">Cytoplasm</location>
    </subcellularLocation>
</comment>
<dbReference type="AlphaFoldDB" id="A0A9D9ETV6"/>
<keyword evidence="2" id="KW-0963">Cytoplasm</keyword>
<organism evidence="10 11">
    <name type="scientific">Candidatus Cryptobacteroides intestinavium</name>
    <dbReference type="NCBI Taxonomy" id="2840766"/>
    <lineage>
        <taxon>Bacteria</taxon>
        <taxon>Pseudomonadati</taxon>
        <taxon>Bacteroidota</taxon>
        <taxon>Bacteroidia</taxon>
        <taxon>Bacteroidales</taxon>
        <taxon>Candidatus Cryptobacteroides</taxon>
    </lineage>
</organism>
<evidence type="ECO:0000256" key="8">
    <source>
        <dbReference type="ARBA" id="ARBA00038091"/>
    </source>
</evidence>
<dbReference type="CDD" id="cd21153">
    <property type="entry name" value="PUA_RlmI"/>
    <property type="match status" value="1"/>
</dbReference>
<keyword evidence="4 10" id="KW-0489">Methyltransferase</keyword>
<dbReference type="Proteomes" id="UP000823661">
    <property type="component" value="Unassembled WGS sequence"/>
</dbReference>
<dbReference type="Pfam" id="PF17785">
    <property type="entry name" value="PUA_3"/>
    <property type="match status" value="1"/>
</dbReference>
<comment type="similarity">
    <text evidence="8">Belongs to the methyltransferase superfamily. RlmI family.</text>
</comment>
<comment type="caution">
    <text evidence="10">The sequence shown here is derived from an EMBL/GenBank/DDBJ whole genome shotgun (WGS) entry which is preliminary data.</text>
</comment>
<keyword evidence="3" id="KW-0698">rRNA processing</keyword>
<evidence type="ECO:0000256" key="6">
    <source>
        <dbReference type="ARBA" id="ARBA00022691"/>
    </source>
</evidence>
<dbReference type="EMBL" id="JADIMI010000051">
    <property type="protein sequence ID" value="MBO8452290.1"/>
    <property type="molecule type" value="Genomic_DNA"/>
</dbReference>
<evidence type="ECO:0000313" key="11">
    <source>
        <dbReference type="Proteomes" id="UP000823661"/>
    </source>
</evidence>
<dbReference type="SUPFAM" id="SSF53335">
    <property type="entry name" value="S-adenosyl-L-methionine-dependent methyltransferases"/>
    <property type="match status" value="1"/>
</dbReference>
<dbReference type="GO" id="GO:0008168">
    <property type="term" value="F:methyltransferase activity"/>
    <property type="evidence" value="ECO:0007669"/>
    <property type="project" value="UniProtKB-KW"/>
</dbReference>
<dbReference type="GO" id="GO:0003723">
    <property type="term" value="F:RNA binding"/>
    <property type="evidence" value="ECO:0007669"/>
    <property type="project" value="UniProtKB-KW"/>
</dbReference>
<reference evidence="10" key="1">
    <citation type="submission" date="2020-10" db="EMBL/GenBank/DDBJ databases">
        <authorList>
            <person name="Gilroy R."/>
        </authorList>
    </citation>
    <scope>NUCLEOTIDE SEQUENCE</scope>
    <source>
        <strain evidence="10">B1-20833</strain>
    </source>
</reference>
<dbReference type="PANTHER" id="PTHR42873:SF1">
    <property type="entry name" value="S-ADENOSYLMETHIONINE-DEPENDENT METHYLTRANSFERASE DOMAIN-CONTAINING PROTEIN"/>
    <property type="match status" value="1"/>
</dbReference>
<feature type="domain" description="PUA" evidence="9">
    <location>
        <begin position="2"/>
        <end position="85"/>
    </location>
</feature>
<dbReference type="InterPro" id="IPR002478">
    <property type="entry name" value="PUA"/>
</dbReference>
<evidence type="ECO:0000256" key="7">
    <source>
        <dbReference type="ARBA" id="ARBA00022884"/>
    </source>
</evidence>
<evidence type="ECO:0000313" key="10">
    <source>
        <dbReference type="EMBL" id="MBO8452290.1"/>
    </source>
</evidence>
<sequence>MIKVILRKGREESVRRFHPWVFSGAVAEIQGSPAEGDIVGVYSSDGTFLASGHYQIGSIAVRILSFDENINSPDFWKIMISRALKVRIAAGLAEGSGRCADGHTAAGETDCYRLVHGEGDNLPGLVIDYYAGVCVVQAHSVGMFRSRKQICEALQYIYGDSLKAVYDKSSGTVPFKAGLDPVDGYLYRRDGFDDSEFSVYENGHRFIVDWTEGQKTGFFLDQRENRALVEKYAAGRNVLNLFCYTGGFSIYALAGGALSVDSVDSSRKAVALVDRNVSLNGFGEERHSSLCCDAIDYLKSVPEGKYDLMVVDPPAFAKHRGALKNALRAYQRLNAAAISKVAPGGLVFTFSCSQVVDKEAFALAVFSAAAQTRRSVRILDRLNQPADHAVNIYHPEGEYLKGLLLYVE</sequence>
<dbReference type="InterPro" id="IPR036974">
    <property type="entry name" value="PUA_sf"/>
</dbReference>
<dbReference type="CDD" id="cd11572">
    <property type="entry name" value="RlmI_M_like"/>
    <property type="match status" value="1"/>
</dbReference>
<proteinExistence type="inferred from homology"/>
<keyword evidence="5" id="KW-0808">Transferase</keyword>
<protein>
    <submittedName>
        <fullName evidence="10">Class I SAM-dependent rRNA methyltransferase</fullName>
    </submittedName>
</protein>
<dbReference type="GO" id="GO:0005737">
    <property type="term" value="C:cytoplasm"/>
    <property type="evidence" value="ECO:0007669"/>
    <property type="project" value="UniProtKB-SubCell"/>
</dbReference>
<dbReference type="InterPro" id="IPR029063">
    <property type="entry name" value="SAM-dependent_MTases_sf"/>
</dbReference>
<dbReference type="PROSITE" id="PS50890">
    <property type="entry name" value="PUA"/>
    <property type="match status" value="1"/>
</dbReference>
<evidence type="ECO:0000256" key="2">
    <source>
        <dbReference type="ARBA" id="ARBA00022490"/>
    </source>
</evidence>
<evidence type="ECO:0000256" key="1">
    <source>
        <dbReference type="ARBA" id="ARBA00004496"/>
    </source>
</evidence>
<evidence type="ECO:0000256" key="3">
    <source>
        <dbReference type="ARBA" id="ARBA00022552"/>
    </source>
</evidence>
<dbReference type="Gene3D" id="3.30.750.80">
    <property type="entry name" value="RNA methyltransferase domain (HRMD) like"/>
    <property type="match status" value="1"/>
</dbReference>
<keyword evidence="7" id="KW-0694">RNA-binding</keyword>
<gene>
    <name evidence="10" type="ORF">IAC06_05335</name>
</gene>
<dbReference type="PANTHER" id="PTHR42873">
    <property type="entry name" value="RIBOSOMAL RNA LARGE SUBUNIT METHYLTRANSFERASE"/>
    <property type="match status" value="1"/>
</dbReference>
<dbReference type="GO" id="GO:0032259">
    <property type="term" value="P:methylation"/>
    <property type="evidence" value="ECO:0007669"/>
    <property type="project" value="UniProtKB-KW"/>
</dbReference>
<dbReference type="Gene3D" id="2.30.130.10">
    <property type="entry name" value="PUA domain"/>
    <property type="match status" value="1"/>
</dbReference>
<name>A0A9D9ETV6_9BACT</name>
<dbReference type="SMART" id="SM00359">
    <property type="entry name" value="PUA"/>
    <property type="match status" value="1"/>
</dbReference>
<evidence type="ECO:0000256" key="4">
    <source>
        <dbReference type="ARBA" id="ARBA00022603"/>
    </source>
</evidence>
<dbReference type="CDD" id="cd02440">
    <property type="entry name" value="AdoMet_MTases"/>
    <property type="match status" value="1"/>
</dbReference>
<evidence type="ECO:0000259" key="9">
    <source>
        <dbReference type="SMART" id="SM00359"/>
    </source>
</evidence>
<dbReference type="Gene3D" id="3.40.50.150">
    <property type="entry name" value="Vaccinia Virus protein VP39"/>
    <property type="match status" value="1"/>
</dbReference>
<accession>A0A9D9ETV6</accession>
<dbReference type="InterPro" id="IPR041532">
    <property type="entry name" value="RlmI-like_PUA"/>
</dbReference>
<reference evidence="10" key="2">
    <citation type="journal article" date="2021" name="PeerJ">
        <title>Extensive microbial diversity within the chicken gut microbiome revealed by metagenomics and culture.</title>
        <authorList>
            <person name="Gilroy R."/>
            <person name="Ravi A."/>
            <person name="Getino M."/>
            <person name="Pursley I."/>
            <person name="Horton D.L."/>
            <person name="Alikhan N.F."/>
            <person name="Baker D."/>
            <person name="Gharbi K."/>
            <person name="Hall N."/>
            <person name="Watson M."/>
            <person name="Adriaenssens E.M."/>
            <person name="Foster-Nyarko E."/>
            <person name="Jarju S."/>
            <person name="Secka A."/>
            <person name="Antonio M."/>
            <person name="Oren A."/>
            <person name="Chaudhuri R.R."/>
            <person name="La Ragione R."/>
            <person name="Hildebrand F."/>
            <person name="Pallen M.J."/>
        </authorList>
    </citation>
    <scope>NUCLEOTIDE SEQUENCE</scope>
    <source>
        <strain evidence="10">B1-20833</strain>
    </source>
</reference>
<evidence type="ECO:0000256" key="5">
    <source>
        <dbReference type="ARBA" id="ARBA00022679"/>
    </source>
</evidence>
<dbReference type="InterPro" id="IPR019614">
    <property type="entry name" value="SAM-dep_methyl-trfase"/>
</dbReference>
<dbReference type="InterPro" id="IPR015947">
    <property type="entry name" value="PUA-like_sf"/>
</dbReference>